<dbReference type="PIRSF" id="PIRSF000077">
    <property type="entry name" value="Thioredoxin"/>
    <property type="match status" value="1"/>
</dbReference>
<accession>A0A6F9DMG8</accession>
<gene>
    <name evidence="8" type="primary">Nme8-002</name>
</gene>
<feature type="active site" description="Nucleophile" evidence="5">
    <location>
        <position position="33"/>
    </location>
</feature>
<evidence type="ECO:0000256" key="6">
    <source>
        <dbReference type="PIRSR" id="PIRSR000077-4"/>
    </source>
</evidence>
<proteinExistence type="evidence at transcript level"/>
<keyword evidence="2 6" id="KW-1015">Disulfide bond</keyword>
<dbReference type="PRINTS" id="PR00421">
    <property type="entry name" value="THIOREDOXIN"/>
</dbReference>
<evidence type="ECO:0000256" key="3">
    <source>
        <dbReference type="ARBA" id="ARBA00023284"/>
    </source>
</evidence>
<feature type="domain" description="Thioredoxin" evidence="7">
    <location>
        <begin position="1"/>
        <end position="105"/>
    </location>
</feature>
<dbReference type="InterPro" id="IPR017937">
    <property type="entry name" value="Thioredoxin_CS"/>
</dbReference>
<dbReference type="NCBIfam" id="TIGR01068">
    <property type="entry name" value="thioredoxin"/>
    <property type="match status" value="1"/>
</dbReference>
<feature type="site" description="Contributes to redox potential value" evidence="5">
    <location>
        <position position="35"/>
    </location>
</feature>
<dbReference type="InterPro" id="IPR036249">
    <property type="entry name" value="Thioredoxin-like_sf"/>
</dbReference>
<dbReference type="PROSITE" id="PS00194">
    <property type="entry name" value="THIOREDOXIN_1"/>
    <property type="match status" value="1"/>
</dbReference>
<dbReference type="Pfam" id="PF00085">
    <property type="entry name" value="Thioredoxin"/>
    <property type="match status" value="1"/>
</dbReference>
<feature type="disulfide bond" description="Redox-active" evidence="6">
    <location>
        <begin position="33"/>
        <end position="36"/>
    </location>
</feature>
<organism evidence="8">
    <name type="scientific">Phallusia mammillata</name>
    <dbReference type="NCBI Taxonomy" id="59560"/>
    <lineage>
        <taxon>Eukaryota</taxon>
        <taxon>Metazoa</taxon>
        <taxon>Chordata</taxon>
        <taxon>Tunicata</taxon>
        <taxon>Ascidiacea</taxon>
        <taxon>Phlebobranchia</taxon>
        <taxon>Ascidiidae</taxon>
        <taxon>Phallusia</taxon>
    </lineage>
</organism>
<dbReference type="Gene3D" id="3.40.30.10">
    <property type="entry name" value="Glutaredoxin"/>
    <property type="match status" value="1"/>
</dbReference>
<evidence type="ECO:0000313" key="8">
    <source>
        <dbReference type="EMBL" id="CAB3264381.1"/>
    </source>
</evidence>
<evidence type="ECO:0000256" key="4">
    <source>
        <dbReference type="PIRNR" id="PIRNR000077"/>
    </source>
</evidence>
<comment type="similarity">
    <text evidence="4">Belongs to the thioredoxin family.</text>
</comment>
<feature type="site" description="Contributes to redox potential value" evidence="5">
    <location>
        <position position="34"/>
    </location>
</feature>
<feature type="active site" description="Nucleophile" evidence="5">
    <location>
        <position position="36"/>
    </location>
</feature>
<name>A0A6F9DMG8_9ASCI</name>
<dbReference type="AlphaFoldDB" id="A0A6F9DMG8"/>
<keyword evidence="3 6" id="KW-0676">Redox-active center</keyword>
<sequence>MPVKPVTCLSDLDSALSEAGSKLVVVDFFATWCGPCKVIGPKLEELSNTLDFVALKVDVDNAEDVAGKYEIKAMPTFIFFKNGQKVGEMVGANAEKLKQEINNRM</sequence>
<dbReference type="EMBL" id="LR788519">
    <property type="protein sequence ID" value="CAB3264381.1"/>
    <property type="molecule type" value="mRNA"/>
</dbReference>
<dbReference type="InterPro" id="IPR005746">
    <property type="entry name" value="Thioredoxin"/>
</dbReference>
<dbReference type="GO" id="GO:0015035">
    <property type="term" value="F:protein-disulfide reductase activity"/>
    <property type="evidence" value="ECO:0007669"/>
    <property type="project" value="InterPro"/>
</dbReference>
<evidence type="ECO:0000256" key="1">
    <source>
        <dbReference type="ARBA" id="ARBA00022799"/>
    </source>
</evidence>
<evidence type="ECO:0000256" key="5">
    <source>
        <dbReference type="PIRSR" id="PIRSR000077-1"/>
    </source>
</evidence>
<reference evidence="8" key="1">
    <citation type="submission" date="2020-04" db="EMBL/GenBank/DDBJ databases">
        <authorList>
            <person name="Neveu A P."/>
        </authorList>
    </citation>
    <scope>NUCLEOTIDE SEQUENCE</scope>
    <source>
        <tissue evidence="8">Whole embryo</tissue>
    </source>
</reference>
<dbReference type="SUPFAM" id="SSF52833">
    <property type="entry name" value="Thioredoxin-like"/>
    <property type="match status" value="1"/>
</dbReference>
<dbReference type="PROSITE" id="PS51352">
    <property type="entry name" value="THIOREDOXIN_2"/>
    <property type="match status" value="1"/>
</dbReference>
<keyword evidence="1" id="KW-0702">S-nitrosylation</keyword>
<dbReference type="FunFam" id="3.40.30.10:FF:000245">
    <property type="entry name" value="Thioredoxin"/>
    <property type="match status" value="1"/>
</dbReference>
<dbReference type="InterPro" id="IPR013766">
    <property type="entry name" value="Thioredoxin_domain"/>
</dbReference>
<dbReference type="PANTHER" id="PTHR46115">
    <property type="entry name" value="THIOREDOXIN-LIKE PROTEIN 1"/>
    <property type="match status" value="1"/>
</dbReference>
<protein>
    <recommendedName>
        <fullName evidence="4">Thioredoxin</fullName>
    </recommendedName>
</protein>
<feature type="site" description="Deprotonates C-terminal active site Cys" evidence="5">
    <location>
        <position position="27"/>
    </location>
</feature>
<evidence type="ECO:0000259" key="7">
    <source>
        <dbReference type="PROSITE" id="PS51352"/>
    </source>
</evidence>
<dbReference type="CDD" id="cd02947">
    <property type="entry name" value="TRX_family"/>
    <property type="match status" value="1"/>
</dbReference>
<evidence type="ECO:0000256" key="2">
    <source>
        <dbReference type="ARBA" id="ARBA00023157"/>
    </source>
</evidence>